<comment type="caution">
    <text evidence="9">The sequence shown here is derived from an EMBL/GenBank/DDBJ whole genome shotgun (WGS) entry which is preliminary data.</text>
</comment>
<name>A0AB34GQ17_ESCRO</name>
<dbReference type="FunFam" id="2.60.40.150:FF:000021">
    <property type="entry name" value="dysferlin isoform X2"/>
    <property type="match status" value="1"/>
</dbReference>
<evidence type="ECO:0000259" key="8">
    <source>
        <dbReference type="PROSITE" id="PS50004"/>
    </source>
</evidence>
<dbReference type="InterPro" id="IPR035892">
    <property type="entry name" value="C2_domain_sf"/>
</dbReference>
<accession>A0AB34GQ17</accession>
<dbReference type="PROSITE" id="PS50004">
    <property type="entry name" value="C2"/>
    <property type="match status" value="1"/>
</dbReference>
<keyword evidence="4 7" id="KW-1133">Transmembrane helix</keyword>
<feature type="transmembrane region" description="Helical" evidence="7">
    <location>
        <begin position="638"/>
        <end position="662"/>
    </location>
</feature>
<sequence>MELGELYWYRQHRPSAWACEEEFIDWWSKFFASIGEREKCGSYLEKDFDTLKVYDTALENVKDFEGLSDFCNTFKLYRGKTQEEMEDPSVIGEFKGLFKIYPLPEDPAIPIPPRQFHQLASQGPQECLVRIYIIRAFGLQPKDPNGKCDPYIRISIGKKSVSDQDNYIPCTLEPVFGKMFELTCTLPLEKDLKVTLYDYDLLSKDEKIGETVIDLENRLLSKFGARCGLPQTYCVSGPNQWRDQLHPSQLLHLFCQQHRLKAPVYRTDRVVFQDKEYTIEEIEAGRVPNPHLGPVEERLALHVLQQQGLVPEHVESRPLYSPLQPDVEQGKLQMWIDLFPKALGRPGPPFNITPRRARRFFLRCIIWNTKDVILDDLSITGEKMSDIYVKGPQWLHEALVERSPRQCCSRLTGLRERGGDSSGPVNFPAPGAFDVPRGKLLEGKDAFWSLDKTESKIRARVVFQIWDNDKFSFDDFLETEQMNTPGAGLCWGKVCGNPDCGTGSAGLEDEVEMVPSQGSLQLDLNRMPKPAKTAEKCSLDQLDDTFHPEWFVSLFEQKTVKGWWPCVADEGEKKILAGKLEMTLEIVAESEHEERPAGQGRDEPNMNPKLEDPRRPDTSFLWFTSPYKTMKFILWRRFRCAIVLFIILFILLLFLGIFVYSFPNYTAMKLVKPFS</sequence>
<feature type="domain" description="C2" evidence="8">
    <location>
        <begin position="110"/>
        <end position="228"/>
    </location>
</feature>
<dbReference type="Pfam" id="PF16165">
    <property type="entry name" value="Ferlin_C"/>
    <property type="match status" value="1"/>
</dbReference>
<dbReference type="CDD" id="cd04037">
    <property type="entry name" value="C2E_Ferlin"/>
    <property type="match status" value="1"/>
</dbReference>
<keyword evidence="2 7" id="KW-0812">Transmembrane</keyword>
<dbReference type="GO" id="GO:0050765">
    <property type="term" value="P:negative regulation of phagocytosis"/>
    <property type="evidence" value="ECO:0007669"/>
    <property type="project" value="TreeGrafter"/>
</dbReference>
<dbReference type="EMBL" id="JAIQCJ010002147">
    <property type="protein sequence ID" value="KAJ8781333.1"/>
    <property type="molecule type" value="Genomic_DNA"/>
</dbReference>
<dbReference type="Gene3D" id="2.60.40.150">
    <property type="entry name" value="C2 domain"/>
    <property type="match status" value="1"/>
</dbReference>
<evidence type="ECO:0000313" key="9">
    <source>
        <dbReference type="EMBL" id="KAJ8781333.1"/>
    </source>
</evidence>
<dbReference type="GO" id="GO:0002280">
    <property type="term" value="P:monocyte activation involved in immune response"/>
    <property type="evidence" value="ECO:0007669"/>
    <property type="project" value="TreeGrafter"/>
</dbReference>
<evidence type="ECO:0000256" key="5">
    <source>
        <dbReference type="ARBA" id="ARBA00023136"/>
    </source>
</evidence>
<dbReference type="InterPro" id="IPR055072">
    <property type="entry name" value="Ferlin_DSRM"/>
</dbReference>
<evidence type="ECO:0000256" key="2">
    <source>
        <dbReference type="ARBA" id="ARBA00022692"/>
    </source>
</evidence>
<dbReference type="SUPFAM" id="SSF49562">
    <property type="entry name" value="C2 domain (Calcium/lipid-binding domain, CaLB)"/>
    <property type="match status" value="1"/>
</dbReference>
<dbReference type="Proteomes" id="UP001159641">
    <property type="component" value="Unassembled WGS sequence"/>
</dbReference>
<dbReference type="GO" id="GO:0006906">
    <property type="term" value="P:vesicle fusion"/>
    <property type="evidence" value="ECO:0007669"/>
    <property type="project" value="TreeGrafter"/>
</dbReference>
<dbReference type="PANTHER" id="PTHR12546:SF44">
    <property type="entry name" value="DYSFERLIN"/>
    <property type="match status" value="1"/>
</dbReference>
<dbReference type="InterPro" id="IPR037724">
    <property type="entry name" value="C2E_Ferlin"/>
</dbReference>
<feature type="region of interest" description="Disordered" evidence="6">
    <location>
        <begin position="590"/>
        <end position="612"/>
    </location>
</feature>
<proteinExistence type="predicted"/>
<dbReference type="InterPro" id="IPR037721">
    <property type="entry name" value="Ferlin"/>
</dbReference>
<gene>
    <name evidence="9" type="ORF">J1605_011317</name>
</gene>
<evidence type="ECO:0000256" key="1">
    <source>
        <dbReference type="ARBA" id="ARBA00004167"/>
    </source>
</evidence>
<evidence type="ECO:0000313" key="10">
    <source>
        <dbReference type="Proteomes" id="UP001159641"/>
    </source>
</evidence>
<dbReference type="Pfam" id="PF22901">
    <property type="entry name" value="dsrm_Ferlin"/>
    <property type="match status" value="1"/>
</dbReference>
<evidence type="ECO:0000256" key="6">
    <source>
        <dbReference type="SAM" id="MobiDB-lite"/>
    </source>
</evidence>
<evidence type="ECO:0000256" key="7">
    <source>
        <dbReference type="SAM" id="Phobius"/>
    </source>
</evidence>
<dbReference type="PANTHER" id="PTHR12546">
    <property type="entry name" value="FER-1-LIKE"/>
    <property type="match status" value="1"/>
</dbReference>
<dbReference type="GO" id="GO:0030315">
    <property type="term" value="C:T-tubule"/>
    <property type="evidence" value="ECO:0007669"/>
    <property type="project" value="TreeGrafter"/>
</dbReference>
<comment type="subcellular location">
    <subcellularLocation>
        <location evidence="1">Membrane</location>
        <topology evidence="1">Single-pass membrane protein</topology>
    </subcellularLocation>
</comment>
<reference evidence="9 10" key="1">
    <citation type="submission" date="2022-11" db="EMBL/GenBank/DDBJ databases">
        <title>Whole genome sequence of Eschrichtius robustus ER-17-0199.</title>
        <authorList>
            <person name="Bruniche-Olsen A."/>
            <person name="Black A.N."/>
            <person name="Fields C.J."/>
            <person name="Walden K."/>
            <person name="Dewoody J.A."/>
        </authorList>
    </citation>
    <scope>NUCLEOTIDE SEQUENCE [LARGE SCALE GENOMIC DNA]</scope>
    <source>
        <strain evidence="9">ER-17-0199</strain>
        <tissue evidence="9">Blubber</tissue>
    </source>
</reference>
<dbReference type="InterPro" id="IPR032362">
    <property type="entry name" value="Ferlin_C"/>
</dbReference>
<dbReference type="GO" id="GO:0033292">
    <property type="term" value="P:T-tubule organization"/>
    <property type="evidence" value="ECO:0007669"/>
    <property type="project" value="TreeGrafter"/>
</dbReference>
<keyword evidence="10" id="KW-1185">Reference proteome</keyword>
<protein>
    <recommendedName>
        <fullName evidence="8">C2 domain-containing protein</fullName>
    </recommendedName>
</protein>
<evidence type="ECO:0000256" key="3">
    <source>
        <dbReference type="ARBA" id="ARBA00022737"/>
    </source>
</evidence>
<dbReference type="GO" id="GO:0031410">
    <property type="term" value="C:cytoplasmic vesicle"/>
    <property type="evidence" value="ECO:0007669"/>
    <property type="project" value="TreeGrafter"/>
</dbReference>
<dbReference type="InterPro" id="IPR000008">
    <property type="entry name" value="C2_dom"/>
</dbReference>
<dbReference type="SMART" id="SM00239">
    <property type="entry name" value="C2"/>
    <property type="match status" value="1"/>
</dbReference>
<evidence type="ECO:0000256" key="4">
    <source>
        <dbReference type="ARBA" id="ARBA00022989"/>
    </source>
</evidence>
<dbReference type="GO" id="GO:0001778">
    <property type="term" value="P:plasma membrane repair"/>
    <property type="evidence" value="ECO:0007669"/>
    <property type="project" value="TreeGrafter"/>
</dbReference>
<keyword evidence="5 7" id="KW-0472">Membrane</keyword>
<keyword evidence="3" id="KW-0677">Repeat</keyword>
<organism evidence="9 10">
    <name type="scientific">Eschrichtius robustus</name>
    <name type="common">California gray whale</name>
    <name type="synonym">Eschrichtius gibbosus</name>
    <dbReference type="NCBI Taxonomy" id="9764"/>
    <lineage>
        <taxon>Eukaryota</taxon>
        <taxon>Metazoa</taxon>
        <taxon>Chordata</taxon>
        <taxon>Craniata</taxon>
        <taxon>Vertebrata</taxon>
        <taxon>Euteleostomi</taxon>
        <taxon>Mammalia</taxon>
        <taxon>Eutheria</taxon>
        <taxon>Laurasiatheria</taxon>
        <taxon>Artiodactyla</taxon>
        <taxon>Whippomorpha</taxon>
        <taxon>Cetacea</taxon>
        <taxon>Mysticeti</taxon>
        <taxon>Eschrichtiidae</taxon>
        <taxon>Eschrichtius</taxon>
    </lineage>
</organism>
<dbReference type="GO" id="GO:0002281">
    <property type="term" value="P:macrophage activation involved in immune response"/>
    <property type="evidence" value="ECO:0007669"/>
    <property type="project" value="TreeGrafter"/>
</dbReference>
<dbReference type="AlphaFoldDB" id="A0AB34GQ17"/>
<dbReference type="Pfam" id="PF00168">
    <property type="entry name" value="C2"/>
    <property type="match status" value="1"/>
</dbReference>